<comment type="catalytic activity">
    <reaction evidence="10 11">
        <text>ATP + H2O = ADP + phosphate + H(+)</text>
        <dbReference type="Rhea" id="RHEA:13065"/>
        <dbReference type="ChEBI" id="CHEBI:15377"/>
        <dbReference type="ChEBI" id="CHEBI:15378"/>
        <dbReference type="ChEBI" id="CHEBI:30616"/>
        <dbReference type="ChEBI" id="CHEBI:43474"/>
        <dbReference type="ChEBI" id="CHEBI:456216"/>
        <dbReference type="EC" id="5.6.2.4"/>
    </reaction>
</comment>
<dbReference type="EMBL" id="SNYM01000005">
    <property type="protein sequence ID" value="TDQ49040.1"/>
    <property type="molecule type" value="Genomic_DNA"/>
</dbReference>
<dbReference type="NCBIfam" id="TIGR01074">
    <property type="entry name" value="rep"/>
    <property type="match status" value="1"/>
</dbReference>
<dbReference type="InterPro" id="IPR014016">
    <property type="entry name" value="UvrD-like_ATP-bd"/>
</dbReference>
<evidence type="ECO:0000256" key="10">
    <source>
        <dbReference type="ARBA" id="ARBA00048988"/>
    </source>
</evidence>
<dbReference type="InterPro" id="IPR000212">
    <property type="entry name" value="DNA_helicase_UvrD/REP"/>
</dbReference>
<evidence type="ECO:0000256" key="3">
    <source>
        <dbReference type="ARBA" id="ARBA00022741"/>
    </source>
</evidence>
<dbReference type="Gene3D" id="1.10.10.160">
    <property type="match status" value="1"/>
</dbReference>
<dbReference type="GO" id="GO:0006260">
    <property type="term" value="P:DNA replication"/>
    <property type="evidence" value="ECO:0007669"/>
    <property type="project" value="UniProtKB-UniRule"/>
</dbReference>
<dbReference type="GO" id="GO:0000725">
    <property type="term" value="P:recombinational repair"/>
    <property type="evidence" value="ECO:0007669"/>
    <property type="project" value="TreeGrafter"/>
</dbReference>
<accession>A0A4R6UPB6</accession>
<evidence type="ECO:0000256" key="5">
    <source>
        <dbReference type="ARBA" id="ARBA00022806"/>
    </source>
</evidence>
<dbReference type="CDD" id="cd17932">
    <property type="entry name" value="DEXQc_UvrD"/>
    <property type="match status" value="1"/>
</dbReference>
<dbReference type="InterPro" id="IPR013986">
    <property type="entry name" value="DExx_box_DNA_helicase_dom_sf"/>
</dbReference>
<proteinExistence type="inferred from homology"/>
<feature type="domain" description="UvrD-like helicase C-terminal" evidence="14">
    <location>
        <begin position="280"/>
        <end position="561"/>
    </location>
</feature>
<evidence type="ECO:0000256" key="8">
    <source>
        <dbReference type="ARBA" id="ARBA00023235"/>
    </source>
</evidence>
<feature type="binding site" evidence="11">
    <location>
        <position position="277"/>
    </location>
    <ligand>
        <name>ATP</name>
        <dbReference type="ChEBI" id="CHEBI:30616"/>
    </ligand>
</feature>
<dbReference type="GO" id="GO:0005829">
    <property type="term" value="C:cytosol"/>
    <property type="evidence" value="ECO:0007669"/>
    <property type="project" value="TreeGrafter"/>
</dbReference>
<evidence type="ECO:0000256" key="1">
    <source>
        <dbReference type="ARBA" id="ARBA00009922"/>
    </source>
</evidence>
<comment type="caution">
    <text evidence="15">The sequence shown here is derived from an EMBL/GenBank/DDBJ whole genome shotgun (WGS) entry which is preliminary data.</text>
</comment>
<evidence type="ECO:0000256" key="11">
    <source>
        <dbReference type="HAMAP-Rule" id="MF_01920"/>
    </source>
</evidence>
<dbReference type="Pfam" id="PF00580">
    <property type="entry name" value="UvrD-helicase"/>
    <property type="match status" value="1"/>
</dbReference>
<evidence type="ECO:0000313" key="16">
    <source>
        <dbReference type="Proteomes" id="UP000295375"/>
    </source>
</evidence>
<evidence type="ECO:0000256" key="7">
    <source>
        <dbReference type="ARBA" id="ARBA00023125"/>
    </source>
</evidence>
<evidence type="ECO:0000256" key="6">
    <source>
        <dbReference type="ARBA" id="ARBA00022840"/>
    </source>
</evidence>
<evidence type="ECO:0000256" key="12">
    <source>
        <dbReference type="PROSITE-ProRule" id="PRU00560"/>
    </source>
</evidence>
<evidence type="ECO:0000256" key="9">
    <source>
        <dbReference type="ARBA" id="ARBA00034617"/>
    </source>
</evidence>
<feature type="domain" description="UvrD-like helicase ATP-binding" evidence="13">
    <location>
        <begin position="2"/>
        <end position="279"/>
    </location>
</feature>
<reference evidence="15 16" key="1">
    <citation type="submission" date="2019-03" db="EMBL/GenBank/DDBJ databases">
        <title>Genomic Encyclopedia of Type Strains, Phase IV (KMG-IV): sequencing the most valuable type-strain genomes for metagenomic binning, comparative biology and taxonomic classification.</title>
        <authorList>
            <person name="Goeker M."/>
        </authorList>
    </citation>
    <scope>NUCLEOTIDE SEQUENCE [LARGE SCALE GENOMIC DNA]</scope>
    <source>
        <strain evidence="15 16">DSM 103792</strain>
    </source>
</reference>
<keyword evidence="3 11" id="KW-0547">Nucleotide-binding</keyword>
<dbReference type="InterPro" id="IPR005752">
    <property type="entry name" value="Helicase_Rep"/>
</dbReference>
<keyword evidence="5 11" id="KW-0347">Helicase</keyword>
<gene>
    <name evidence="11" type="primary">rep</name>
    <name evidence="15" type="ORF">EV696_10514</name>
</gene>
<dbReference type="PANTHER" id="PTHR11070">
    <property type="entry name" value="UVRD / RECB / PCRA DNA HELICASE FAMILY MEMBER"/>
    <property type="match status" value="1"/>
</dbReference>
<keyword evidence="6 11" id="KW-0067">ATP-binding</keyword>
<comment type="subunit">
    <text evidence="11">Homodimer.</text>
</comment>
<comment type="similarity">
    <text evidence="1 11">Belongs to the helicase family. UvrD subfamily.</text>
</comment>
<sequence>MSSLNPAQSQAVKHVHTPLLVLAGAGSGKTLAITHKLAHLVRSLYYTPESIYAVTFTNKAAREMKERAGKLMGEEAVRLNVSTFHTFGLNFIRQEYKALQLKRSFTLLDEDDSMAMLREAGNLGQLDKQVLFALRHEISNWKNALLTPEQAMAIAKDKDQQLAATAYAAYERTQRACHALDFDDLILLPAACLRDNLDIREKWQDKVRYLLIDEYQDTNGAQYELMKFLAGTRAAFTVVGDDDQSIYAWRGANPENLNILQQDFPKLQVIKLEQNYRSFGRILKCANTLIANNPHLFEKSLWSQKTYGEPLRVLSCKNDEDEAERVVNEIMMRKMRFNLNWKQFAILFRGNHQARLFEKALIEKRIPYKLSGGQSFFAKAEIKDVLAYFRLLVNEDDDAAFLRIVNVPRRDIGAVTIEKLGAYAQRRHGSLLPSSLELGIESELNGRSLTAVRQFAELIRRYAEQARKGDALEAVNELLKAIGYEGWLYEQASSPKVAQSRWQNVQDLVSWLGNHINHPQDPCDFEEAVNRLLLRDMLERSAEEDRNADEVQMLTLHAAKGLEYPHVYMVGMEEELLPHHVSIEEGNIEEERRLAYVGITRAQETLVFSLCKTRKRYGELVHCEPSRFLTELPVDDLQWDDQRNQSEEQKAQVREDRLAALKALLDD</sequence>
<comment type="function">
    <text evidence="11">Rep helicase is a single-stranded DNA-dependent ATPase involved in DNA replication; it can initiate unwinding at a nick in the DNA. It binds to the single-stranded DNA and acts in a progressive fashion along the DNA in the 3' to 5' direction.</text>
</comment>
<dbReference type="Pfam" id="PF13361">
    <property type="entry name" value="UvrD_C"/>
    <property type="match status" value="1"/>
</dbReference>
<dbReference type="PROSITE" id="PS51217">
    <property type="entry name" value="UVRD_HELICASE_CTER"/>
    <property type="match status" value="1"/>
</dbReference>
<dbReference type="Gene3D" id="3.40.50.300">
    <property type="entry name" value="P-loop containing nucleotide triphosphate hydrolases"/>
    <property type="match status" value="2"/>
</dbReference>
<dbReference type="GO" id="GO:0016887">
    <property type="term" value="F:ATP hydrolysis activity"/>
    <property type="evidence" value="ECO:0007669"/>
    <property type="project" value="RHEA"/>
</dbReference>
<dbReference type="InterPro" id="IPR027417">
    <property type="entry name" value="P-loop_NTPase"/>
</dbReference>
<dbReference type="EC" id="5.6.2.4" evidence="11"/>
<dbReference type="GO" id="GO:0043138">
    <property type="term" value="F:3'-5' DNA helicase activity"/>
    <property type="evidence" value="ECO:0007669"/>
    <property type="project" value="UniProtKB-UniRule"/>
</dbReference>
<keyword evidence="7 11" id="KW-0238">DNA-binding</keyword>
<evidence type="ECO:0000256" key="4">
    <source>
        <dbReference type="ARBA" id="ARBA00022801"/>
    </source>
</evidence>
<dbReference type="HAMAP" id="MF_01920">
    <property type="entry name" value="Helicase_Rep"/>
    <property type="match status" value="1"/>
</dbReference>
<protein>
    <recommendedName>
        <fullName evidence="11">ATP-dependent DNA helicase Rep</fullName>
        <ecNumber evidence="11">5.6.2.4</ecNumber>
    </recommendedName>
    <alternativeName>
        <fullName evidence="11">DNA 3'-5' helicase Rep</fullName>
    </alternativeName>
</protein>
<evidence type="ECO:0000313" key="15">
    <source>
        <dbReference type="EMBL" id="TDQ49040.1"/>
    </source>
</evidence>
<dbReference type="RefSeq" id="WP_198325101.1">
    <property type="nucleotide sequence ID" value="NZ_CP037953.1"/>
</dbReference>
<name>A0A4R6UPB6_9GAMM</name>
<keyword evidence="4 11" id="KW-0378">Hydrolase</keyword>
<dbReference type="AlphaFoldDB" id="A0A4R6UPB6"/>
<dbReference type="PROSITE" id="PS51198">
    <property type="entry name" value="UVRD_HELICASE_ATP_BIND"/>
    <property type="match status" value="1"/>
</dbReference>
<keyword evidence="8 11" id="KW-0413">Isomerase</keyword>
<dbReference type="SUPFAM" id="SSF52540">
    <property type="entry name" value="P-loop containing nucleoside triphosphate hydrolases"/>
    <property type="match status" value="1"/>
</dbReference>
<comment type="catalytic activity">
    <reaction evidence="9 11">
        <text>Couples ATP hydrolysis with the unwinding of duplex DNA by translocating in the 3'-5' direction.</text>
        <dbReference type="EC" id="5.6.2.4"/>
    </reaction>
</comment>
<dbReference type="GO" id="GO:0003697">
    <property type="term" value="F:single-stranded DNA binding"/>
    <property type="evidence" value="ECO:0007669"/>
    <property type="project" value="UniProtKB-UniRule"/>
</dbReference>
<evidence type="ECO:0000259" key="14">
    <source>
        <dbReference type="PROSITE" id="PS51217"/>
    </source>
</evidence>
<keyword evidence="16" id="KW-1185">Reference proteome</keyword>
<dbReference type="Gene3D" id="1.10.486.10">
    <property type="entry name" value="PCRA, domain 4"/>
    <property type="match status" value="1"/>
</dbReference>
<evidence type="ECO:0000259" key="13">
    <source>
        <dbReference type="PROSITE" id="PS51198"/>
    </source>
</evidence>
<organism evidence="15 16">
    <name type="scientific">Permianibacter aggregans</name>
    <dbReference type="NCBI Taxonomy" id="1510150"/>
    <lineage>
        <taxon>Bacteria</taxon>
        <taxon>Pseudomonadati</taxon>
        <taxon>Pseudomonadota</taxon>
        <taxon>Gammaproteobacteria</taxon>
        <taxon>Pseudomonadales</taxon>
        <taxon>Pseudomonadaceae</taxon>
        <taxon>Permianibacter</taxon>
    </lineage>
</organism>
<dbReference type="GO" id="GO:0005524">
    <property type="term" value="F:ATP binding"/>
    <property type="evidence" value="ECO:0007669"/>
    <property type="project" value="UniProtKB-UniRule"/>
</dbReference>
<feature type="binding site" evidence="12">
    <location>
        <begin position="23"/>
        <end position="30"/>
    </location>
    <ligand>
        <name>ATP</name>
        <dbReference type="ChEBI" id="CHEBI:30616"/>
    </ligand>
</feature>
<evidence type="ECO:0000256" key="2">
    <source>
        <dbReference type="ARBA" id="ARBA00022705"/>
    </source>
</evidence>
<dbReference type="PANTHER" id="PTHR11070:SF64">
    <property type="entry name" value="ATP-DEPENDENT DNA HELICASE REP"/>
    <property type="match status" value="1"/>
</dbReference>
<dbReference type="InterPro" id="IPR014017">
    <property type="entry name" value="DNA_helicase_UvrD-like_C"/>
</dbReference>
<keyword evidence="2 11" id="KW-0235">DNA replication</keyword>
<dbReference type="Proteomes" id="UP000295375">
    <property type="component" value="Unassembled WGS sequence"/>
</dbReference>